<dbReference type="RefSeq" id="WP_054583636.1">
    <property type="nucleotide sequence ID" value="NZ_LGUC01000001.1"/>
</dbReference>
<accession>A0A0N8HZY2</accession>
<dbReference type="Proteomes" id="UP000050535">
    <property type="component" value="Unassembled WGS sequence"/>
</dbReference>
<proteinExistence type="predicted"/>
<dbReference type="EMBL" id="LGUC01000001">
    <property type="protein sequence ID" value="KPN30779.1"/>
    <property type="molecule type" value="Genomic_DNA"/>
</dbReference>
<organism evidence="1 2">
    <name type="scientific">Halolamina pelagica</name>
    <dbReference type="NCBI Taxonomy" id="699431"/>
    <lineage>
        <taxon>Archaea</taxon>
        <taxon>Methanobacteriati</taxon>
        <taxon>Methanobacteriota</taxon>
        <taxon>Stenosarchaea group</taxon>
        <taxon>Halobacteria</taxon>
        <taxon>Halobacteriales</taxon>
        <taxon>Haloferacaceae</taxon>
    </lineage>
</organism>
<keyword evidence="2" id="KW-1185">Reference proteome</keyword>
<dbReference type="AlphaFoldDB" id="A0A0N8HZY2"/>
<gene>
    <name evidence="1" type="ORF">SY89_01519</name>
</gene>
<reference evidence="2" key="1">
    <citation type="submission" date="2013-11" db="EMBL/GenBank/DDBJ databases">
        <authorList>
            <person name="Hoang H.T."/>
            <person name="Killian M.L."/>
            <person name="Madson D.M."/>
            <person name="Arruda P.H.E."/>
            <person name="Sun D."/>
            <person name="Schwartz K.J."/>
            <person name="Yoon K."/>
        </authorList>
    </citation>
    <scope>NUCLEOTIDE SEQUENCE [LARGE SCALE GENOMIC DNA]</scope>
    <source>
        <strain evidence="2">CDK2</strain>
    </source>
</reference>
<comment type="caution">
    <text evidence="1">The sequence shown here is derived from an EMBL/GenBank/DDBJ whole genome shotgun (WGS) entry which is preliminary data.</text>
</comment>
<name>A0A0N8HZY2_9EURY</name>
<protein>
    <submittedName>
        <fullName evidence="1">Uncharacterized protein</fullName>
    </submittedName>
</protein>
<sequence>MEETETDPVVEATETIKGYLERGEYDELDRQIFLIMQKLERELAVKFAEQHEETIAELTEEAIREKLDEADSDE</sequence>
<evidence type="ECO:0000313" key="2">
    <source>
        <dbReference type="Proteomes" id="UP000050535"/>
    </source>
</evidence>
<evidence type="ECO:0000313" key="1">
    <source>
        <dbReference type="EMBL" id="KPN30779.1"/>
    </source>
</evidence>